<feature type="transmembrane region" description="Helical" evidence="1">
    <location>
        <begin position="7"/>
        <end position="30"/>
    </location>
</feature>
<comment type="caution">
    <text evidence="3">The sequence shown here is derived from an EMBL/GenBank/DDBJ whole genome shotgun (WGS) entry which is preliminary data.</text>
</comment>
<feature type="transmembrane region" description="Helical" evidence="1">
    <location>
        <begin position="98"/>
        <end position="117"/>
    </location>
</feature>
<keyword evidence="1" id="KW-0812">Transmembrane</keyword>
<reference evidence="3" key="1">
    <citation type="submission" date="2022-12" db="EMBL/GenBank/DDBJ databases">
        <authorList>
            <person name="Brejova B."/>
        </authorList>
    </citation>
    <scope>NUCLEOTIDE SEQUENCE</scope>
</reference>
<evidence type="ECO:0000313" key="3">
    <source>
        <dbReference type="EMBL" id="CAI5756950.1"/>
    </source>
</evidence>
<dbReference type="InterPro" id="IPR006976">
    <property type="entry name" value="VanZ-like"/>
</dbReference>
<keyword evidence="1" id="KW-0472">Membrane</keyword>
<accession>A0A9W4XC88</accession>
<keyword evidence="1" id="KW-1133">Transmembrane helix</keyword>
<dbReference type="PROSITE" id="PS51257">
    <property type="entry name" value="PROKAR_LIPOPROTEIN"/>
    <property type="match status" value="1"/>
</dbReference>
<organism evidence="3 4">
    <name type="scientific">Candida verbasci</name>
    <dbReference type="NCBI Taxonomy" id="1227364"/>
    <lineage>
        <taxon>Eukaryota</taxon>
        <taxon>Fungi</taxon>
        <taxon>Dikarya</taxon>
        <taxon>Ascomycota</taxon>
        <taxon>Saccharomycotina</taxon>
        <taxon>Pichiomycetes</taxon>
        <taxon>Debaryomycetaceae</taxon>
        <taxon>Candida/Lodderomyces clade</taxon>
        <taxon>Candida</taxon>
    </lineage>
</organism>
<dbReference type="Pfam" id="PF04892">
    <property type="entry name" value="VanZ"/>
    <property type="match status" value="1"/>
</dbReference>
<dbReference type="PANTHER" id="PTHR28008:SF1">
    <property type="entry name" value="DOMAIN PROTEIN, PUTATIVE (AFU_ORTHOLOGUE AFUA_3G10980)-RELATED"/>
    <property type="match status" value="1"/>
</dbReference>
<evidence type="ECO:0000259" key="2">
    <source>
        <dbReference type="Pfam" id="PF04892"/>
    </source>
</evidence>
<sequence>MTVSIRYPVLILFILTILLSCYLGFSSIQLNNYDKLLHFIMFNILTIEFYFIWNTNYKNLKIINYLTFLICTLFGSILSEFIQNLINSNRIFDVFDILYNLIGSLIGLILSILYSNYKKNQLRNNKIKNRNKYKNIDIINDEGEEEGENVTNNDINDTNDYVNIQMKDLR</sequence>
<dbReference type="NCBIfam" id="NF037970">
    <property type="entry name" value="vanZ_1"/>
    <property type="match status" value="1"/>
</dbReference>
<gene>
    <name evidence="3" type="ORF">CANVERA_P1467</name>
</gene>
<name>A0A9W4XC88_9ASCO</name>
<proteinExistence type="predicted"/>
<dbReference type="EMBL" id="CANTUO010000001">
    <property type="protein sequence ID" value="CAI5756950.1"/>
    <property type="molecule type" value="Genomic_DNA"/>
</dbReference>
<dbReference type="PANTHER" id="PTHR28008">
    <property type="entry name" value="DOMAIN PROTEIN, PUTATIVE (AFU_ORTHOLOGUE AFUA_3G10980)-RELATED"/>
    <property type="match status" value="1"/>
</dbReference>
<feature type="domain" description="VanZ-like" evidence="2">
    <location>
        <begin position="30"/>
        <end position="113"/>
    </location>
</feature>
<feature type="transmembrane region" description="Helical" evidence="1">
    <location>
        <begin position="36"/>
        <end position="53"/>
    </location>
</feature>
<dbReference type="AlphaFoldDB" id="A0A9W4XC88"/>
<keyword evidence="4" id="KW-1185">Reference proteome</keyword>
<dbReference type="Proteomes" id="UP001152885">
    <property type="component" value="Unassembled WGS sequence"/>
</dbReference>
<dbReference type="OrthoDB" id="63581at2759"/>
<evidence type="ECO:0000256" key="1">
    <source>
        <dbReference type="SAM" id="Phobius"/>
    </source>
</evidence>
<evidence type="ECO:0000313" key="4">
    <source>
        <dbReference type="Proteomes" id="UP001152885"/>
    </source>
</evidence>
<protein>
    <recommendedName>
        <fullName evidence="2">VanZ-like domain-containing protein</fullName>
    </recommendedName>
</protein>
<feature type="transmembrane region" description="Helical" evidence="1">
    <location>
        <begin position="65"/>
        <end position="86"/>
    </location>
</feature>